<gene>
    <name evidence="3" type="ORF">ABLV49_21825</name>
</gene>
<feature type="domain" description="NAD(P)-binding" evidence="2">
    <location>
        <begin position="8"/>
        <end position="189"/>
    </location>
</feature>
<dbReference type="PANTHER" id="PTHR43355:SF2">
    <property type="entry name" value="FLAVIN REDUCTASE (NADPH)"/>
    <property type="match status" value="1"/>
</dbReference>
<dbReference type="GO" id="GO:0042602">
    <property type="term" value="F:riboflavin reductase (NADPH) activity"/>
    <property type="evidence" value="ECO:0007669"/>
    <property type="project" value="TreeGrafter"/>
</dbReference>
<geneLocation type="plasmid" evidence="3">
    <name>p1</name>
</geneLocation>
<name>A0AAU7LXA3_9BURK</name>
<reference evidence="3" key="1">
    <citation type="submission" date="2024-05" db="EMBL/GenBank/DDBJ databases">
        <authorList>
            <person name="Bunk B."/>
            <person name="Swiderski J."/>
            <person name="Sproer C."/>
            <person name="Thiel V."/>
        </authorList>
    </citation>
    <scope>NUCLEOTIDE SEQUENCE</scope>
    <source>
        <strain evidence="3">DSM 17735</strain>
        <plasmid evidence="3">p1</plasmid>
    </source>
</reference>
<evidence type="ECO:0000313" key="3">
    <source>
        <dbReference type="EMBL" id="XBP72372.1"/>
    </source>
</evidence>
<dbReference type="InterPro" id="IPR036291">
    <property type="entry name" value="NAD(P)-bd_dom_sf"/>
</dbReference>
<dbReference type="RefSeq" id="WP_349281889.1">
    <property type="nucleotide sequence ID" value="NZ_CBCSCU010000038.1"/>
</dbReference>
<dbReference type="GO" id="GO:0004074">
    <property type="term" value="F:biliverdin reductase [NAD(P)H] activity"/>
    <property type="evidence" value="ECO:0007669"/>
    <property type="project" value="TreeGrafter"/>
</dbReference>
<evidence type="ECO:0000259" key="2">
    <source>
        <dbReference type="Pfam" id="PF13460"/>
    </source>
</evidence>
<dbReference type="AlphaFoldDB" id="A0AAU7LXA3"/>
<dbReference type="Pfam" id="PF13460">
    <property type="entry name" value="NAD_binding_10"/>
    <property type="match status" value="1"/>
</dbReference>
<feature type="region of interest" description="Disordered" evidence="1">
    <location>
        <begin position="192"/>
        <end position="213"/>
    </location>
</feature>
<dbReference type="Gene3D" id="3.40.50.720">
    <property type="entry name" value="NAD(P)-binding Rossmann-like Domain"/>
    <property type="match status" value="1"/>
</dbReference>
<dbReference type="SUPFAM" id="SSF51735">
    <property type="entry name" value="NAD(P)-binding Rossmann-fold domains"/>
    <property type="match status" value="1"/>
</dbReference>
<proteinExistence type="predicted"/>
<keyword evidence="3" id="KW-0614">Plasmid</keyword>
<sequence>MKNVILIGANGSTARQIIPRLLEQEDVRLTLFLRRANRLQDFNSSRVNTFEGDARNIDDLKAAIKGQDVVVSTMGGMDLGGTTENVVKAMQEMDVHRIIAICAGGIYDELPEPFNAWDKKMVGHTRPANLRMAEVIEQSSLNYTILRPVWLTDKSTQEFELTKKGEVYKGTETSRASLGRFVADVVKNPALHGNENLGVSQPDTDGDKPAAYR</sequence>
<protein>
    <submittedName>
        <fullName evidence="3">SDR family oxidoreductase</fullName>
    </submittedName>
</protein>
<evidence type="ECO:0000256" key="1">
    <source>
        <dbReference type="SAM" id="MobiDB-lite"/>
    </source>
</evidence>
<dbReference type="InterPro" id="IPR051606">
    <property type="entry name" value="Polyketide_Oxido-like"/>
</dbReference>
<dbReference type="EMBL" id="CP157676">
    <property type="protein sequence ID" value="XBP72372.1"/>
    <property type="molecule type" value="Genomic_DNA"/>
</dbReference>
<dbReference type="CDD" id="cd05267">
    <property type="entry name" value="SDR_a6"/>
    <property type="match status" value="1"/>
</dbReference>
<dbReference type="InterPro" id="IPR016040">
    <property type="entry name" value="NAD(P)-bd_dom"/>
</dbReference>
<accession>A0AAU7LXA3</accession>
<dbReference type="PANTHER" id="PTHR43355">
    <property type="entry name" value="FLAVIN REDUCTASE (NADPH)"/>
    <property type="match status" value="1"/>
</dbReference>
<organism evidence="3">
    <name type="scientific">Polaromonas hydrogenivorans</name>
    <dbReference type="NCBI Taxonomy" id="335476"/>
    <lineage>
        <taxon>Bacteria</taxon>
        <taxon>Pseudomonadati</taxon>
        <taxon>Pseudomonadota</taxon>
        <taxon>Betaproteobacteria</taxon>
        <taxon>Burkholderiales</taxon>
        <taxon>Comamonadaceae</taxon>
        <taxon>Polaromonas</taxon>
    </lineage>
</organism>